<feature type="region of interest" description="Disordered" evidence="1">
    <location>
        <begin position="184"/>
        <end position="203"/>
    </location>
</feature>
<evidence type="ECO:0000313" key="2">
    <source>
        <dbReference type="EMBL" id="KNC85177.1"/>
    </source>
</evidence>
<name>A0A0L0G822_9EUKA</name>
<organism evidence="2 3">
    <name type="scientific">Sphaeroforma arctica JP610</name>
    <dbReference type="NCBI Taxonomy" id="667725"/>
    <lineage>
        <taxon>Eukaryota</taxon>
        <taxon>Ichthyosporea</taxon>
        <taxon>Ichthyophonida</taxon>
        <taxon>Sphaeroforma</taxon>
    </lineage>
</organism>
<dbReference type="AlphaFoldDB" id="A0A0L0G822"/>
<accession>A0A0L0G822</accession>
<feature type="region of interest" description="Disordered" evidence="1">
    <location>
        <begin position="26"/>
        <end position="56"/>
    </location>
</feature>
<feature type="region of interest" description="Disordered" evidence="1">
    <location>
        <begin position="214"/>
        <end position="234"/>
    </location>
</feature>
<feature type="compositionally biased region" description="Polar residues" evidence="1">
    <location>
        <begin position="141"/>
        <end position="156"/>
    </location>
</feature>
<proteinExistence type="predicted"/>
<reference evidence="2 3" key="1">
    <citation type="submission" date="2011-02" db="EMBL/GenBank/DDBJ databases">
        <title>The Genome Sequence of Sphaeroforma arctica JP610.</title>
        <authorList>
            <consortium name="The Broad Institute Genome Sequencing Platform"/>
            <person name="Russ C."/>
            <person name="Cuomo C."/>
            <person name="Young S.K."/>
            <person name="Zeng Q."/>
            <person name="Gargeya S."/>
            <person name="Alvarado L."/>
            <person name="Berlin A."/>
            <person name="Chapman S.B."/>
            <person name="Chen Z."/>
            <person name="Freedman E."/>
            <person name="Gellesch M."/>
            <person name="Goldberg J."/>
            <person name="Griggs A."/>
            <person name="Gujja S."/>
            <person name="Heilman E."/>
            <person name="Heiman D."/>
            <person name="Howarth C."/>
            <person name="Mehta T."/>
            <person name="Neiman D."/>
            <person name="Pearson M."/>
            <person name="Roberts A."/>
            <person name="Saif S."/>
            <person name="Shea T."/>
            <person name="Shenoy N."/>
            <person name="Sisk P."/>
            <person name="Stolte C."/>
            <person name="Sykes S."/>
            <person name="White J."/>
            <person name="Yandava C."/>
            <person name="Burger G."/>
            <person name="Gray M.W."/>
            <person name="Holland P.W.H."/>
            <person name="King N."/>
            <person name="Lang F.B.F."/>
            <person name="Roger A.J."/>
            <person name="Ruiz-Trillo I."/>
            <person name="Haas B."/>
            <person name="Nusbaum C."/>
            <person name="Birren B."/>
        </authorList>
    </citation>
    <scope>NUCLEOTIDE SEQUENCE [LARGE SCALE GENOMIC DNA]</scope>
    <source>
        <strain evidence="2 3">JP610</strain>
    </source>
</reference>
<dbReference type="GeneID" id="25903138"/>
<sequence>MPSSMIYENINESVGQEDAVVEFHGNTKRMSSDAAAGEQQRERKRKRRSKHVPQRDDTFVGDLRQFMKDQHYTQFDMAANLSCSQAKISHFLCCYMSEKAHNKMVRLAIRWKETTNHSSGLAERARRAYLSQMAQHHVKDSASNGVKRQSSLTHSTAELVPGTADHPNRVHGKDHRVAQQFHYTSSVDSLRGSDSSLSRTLSDESIGRMSASEYCSSKNTHNGRDYPDEAYDENNARTDSYSQYLWKRRERSDSGFISEDAAIAQQQQETCRLELGLKRRAGWCLSCKKGNDCMRRLTEEDIAVAKGLLAIARSPTPTQEIPIVPRKHSVDQLYTRSSLPTFSEAPVLRRASSPVYPTFSDNADVETHSKQYARDPSAFSTTWSSDGIVFTTSVGQAMNCVDRVSIDSDSYTHDQYDI</sequence>
<dbReference type="RefSeq" id="XP_014159079.1">
    <property type="nucleotide sequence ID" value="XM_014303604.1"/>
</dbReference>
<keyword evidence="3" id="KW-1185">Reference proteome</keyword>
<evidence type="ECO:0000256" key="1">
    <source>
        <dbReference type="SAM" id="MobiDB-lite"/>
    </source>
</evidence>
<feature type="compositionally biased region" description="Basic residues" evidence="1">
    <location>
        <begin position="42"/>
        <end position="52"/>
    </location>
</feature>
<protein>
    <submittedName>
        <fullName evidence="2">Uncharacterized protein</fullName>
    </submittedName>
</protein>
<gene>
    <name evidence="2" type="ORF">SARC_02634</name>
</gene>
<evidence type="ECO:0000313" key="3">
    <source>
        <dbReference type="Proteomes" id="UP000054560"/>
    </source>
</evidence>
<feature type="region of interest" description="Disordered" evidence="1">
    <location>
        <begin position="134"/>
        <end position="170"/>
    </location>
</feature>
<dbReference type="EMBL" id="KQ241716">
    <property type="protein sequence ID" value="KNC85177.1"/>
    <property type="molecule type" value="Genomic_DNA"/>
</dbReference>
<dbReference type="Proteomes" id="UP000054560">
    <property type="component" value="Unassembled WGS sequence"/>
</dbReference>
<feature type="compositionally biased region" description="Low complexity" evidence="1">
    <location>
        <begin position="185"/>
        <end position="200"/>
    </location>
</feature>